<accession>A0A8J6AT78</accession>
<evidence type="ECO:0000313" key="4">
    <source>
        <dbReference type="Proteomes" id="UP000717585"/>
    </source>
</evidence>
<keyword evidence="1" id="KW-0472">Membrane</keyword>
<evidence type="ECO:0000256" key="1">
    <source>
        <dbReference type="SAM" id="Phobius"/>
    </source>
</evidence>
<sequence length="274" mass="31264">MVAIGTDLMASSSSDCKRSCRIELTAMARTFKEWIRFLVFWIDFGFHYQVLATVLCIALLPFRGARKATIATHKIIFSCYWPQLTVVNGTLDDFEKFEGVVASCHKGFFDFCIGGMYSSAFVGRMLAAICVPFNSVLTFLGSGMYLVIRRGKFQEDPNALVNKVKKFLEDYPRLLVFPEGHRFQQRGLLRLRTGFIRICYGLGVPVMVAPMEGSQNIINEKTLTIRRGMPLVLVHGGVVSPEDYDDWKPFYEEFKTRFERAYDEACRVYDELTA</sequence>
<protein>
    <submittedName>
        <fullName evidence="3">Acyltransferase</fullName>
    </submittedName>
</protein>
<dbReference type="EMBL" id="JAHDYR010000019">
    <property type="protein sequence ID" value="KAG9393946.1"/>
    <property type="molecule type" value="Genomic_DNA"/>
</dbReference>
<keyword evidence="4" id="KW-1185">Reference proteome</keyword>
<feature type="transmembrane region" description="Helical" evidence="1">
    <location>
        <begin position="125"/>
        <end position="148"/>
    </location>
</feature>
<dbReference type="SUPFAM" id="SSF69593">
    <property type="entry name" value="Glycerol-3-phosphate (1)-acyltransferase"/>
    <property type="match status" value="1"/>
</dbReference>
<gene>
    <name evidence="3" type="ORF">J8273_4546</name>
</gene>
<keyword evidence="1" id="KW-0812">Transmembrane</keyword>
<organism evidence="3 4">
    <name type="scientific">Carpediemonas membranifera</name>
    <dbReference type="NCBI Taxonomy" id="201153"/>
    <lineage>
        <taxon>Eukaryota</taxon>
        <taxon>Metamonada</taxon>
        <taxon>Carpediemonas-like organisms</taxon>
        <taxon>Carpediemonas</taxon>
    </lineage>
</organism>
<keyword evidence="3" id="KW-0808">Transferase</keyword>
<feature type="transmembrane region" description="Helical" evidence="1">
    <location>
        <begin position="37"/>
        <end position="60"/>
    </location>
</feature>
<proteinExistence type="predicted"/>
<dbReference type="Pfam" id="PF01553">
    <property type="entry name" value="Acyltransferase"/>
    <property type="match status" value="1"/>
</dbReference>
<dbReference type="GO" id="GO:0016746">
    <property type="term" value="F:acyltransferase activity"/>
    <property type="evidence" value="ECO:0007669"/>
    <property type="project" value="UniProtKB-KW"/>
</dbReference>
<dbReference type="Proteomes" id="UP000717585">
    <property type="component" value="Unassembled WGS sequence"/>
</dbReference>
<name>A0A8J6AT78_9EUKA</name>
<evidence type="ECO:0000259" key="2">
    <source>
        <dbReference type="Pfam" id="PF01553"/>
    </source>
</evidence>
<comment type="caution">
    <text evidence="3">The sequence shown here is derived from an EMBL/GenBank/DDBJ whole genome shotgun (WGS) entry which is preliminary data.</text>
</comment>
<reference evidence="3" key="1">
    <citation type="submission" date="2021-05" db="EMBL/GenBank/DDBJ databases">
        <title>A free-living protist that lacks canonical eukaryotic 1 DNA replication and segregation systems.</title>
        <authorList>
            <person name="Salas-Leiva D.E."/>
            <person name="Tromer E.C."/>
            <person name="Curtis B.A."/>
            <person name="Jerlstrom-Hultqvist J."/>
            <person name="Kolisko M."/>
            <person name="Yi Z."/>
            <person name="Salas-Leiva J.S."/>
            <person name="Gallot-Lavallee L."/>
            <person name="Kops G.J.P.L."/>
            <person name="Archibald J.M."/>
            <person name="Simpson A.G.B."/>
            <person name="Roger A.J."/>
        </authorList>
    </citation>
    <scope>NUCLEOTIDE SEQUENCE</scope>
    <source>
        <strain evidence="3">BICM</strain>
    </source>
</reference>
<keyword evidence="3" id="KW-0012">Acyltransferase</keyword>
<feature type="domain" description="Phospholipid/glycerol acyltransferase" evidence="2">
    <location>
        <begin position="99"/>
        <end position="207"/>
    </location>
</feature>
<dbReference type="AlphaFoldDB" id="A0A8J6AT78"/>
<dbReference type="InterPro" id="IPR002123">
    <property type="entry name" value="Plipid/glycerol_acylTrfase"/>
</dbReference>
<evidence type="ECO:0000313" key="3">
    <source>
        <dbReference type="EMBL" id="KAG9393946.1"/>
    </source>
</evidence>
<keyword evidence="1" id="KW-1133">Transmembrane helix</keyword>
<dbReference type="OrthoDB" id="198977at2759"/>